<dbReference type="PROSITE" id="PS00031">
    <property type="entry name" value="NUCLEAR_REC_DBD_1"/>
    <property type="match status" value="1"/>
</dbReference>
<evidence type="ECO:0000256" key="10">
    <source>
        <dbReference type="RuleBase" id="RU004334"/>
    </source>
</evidence>
<evidence type="ECO:0000259" key="12">
    <source>
        <dbReference type="PROSITE" id="PS51030"/>
    </source>
</evidence>
<evidence type="ECO:0000256" key="7">
    <source>
        <dbReference type="ARBA" id="ARBA00023163"/>
    </source>
</evidence>
<reference evidence="15" key="1">
    <citation type="submission" date="2003-08" db="EMBL/GenBank/DDBJ databases">
        <authorList>
            <person name="Birren B."/>
            <person name="Nusbaum C."/>
            <person name="Abebe A."/>
            <person name="Abouelleil A."/>
            <person name="Adekoya E."/>
            <person name="Ait-zahra M."/>
            <person name="Allen N."/>
            <person name="Allen T."/>
            <person name="An P."/>
            <person name="Anderson M."/>
            <person name="Anderson S."/>
            <person name="Arachchi H."/>
            <person name="Armbruster J."/>
            <person name="Bachantsang P."/>
            <person name="Baldwin J."/>
            <person name="Barry A."/>
            <person name="Bayul T."/>
            <person name="Blitshsteyn B."/>
            <person name="Bloom T."/>
            <person name="Blye J."/>
            <person name="Boguslavskiy L."/>
            <person name="Borowsky M."/>
            <person name="Boukhgalter B."/>
            <person name="Brunache A."/>
            <person name="Butler J."/>
            <person name="Calixte N."/>
            <person name="Calvo S."/>
            <person name="Camarata J."/>
            <person name="Campo K."/>
            <person name="Chang J."/>
            <person name="Cheshatsang Y."/>
            <person name="Citroen M."/>
            <person name="Collymore A."/>
            <person name="Considine T."/>
            <person name="Cook A."/>
            <person name="Cooke P."/>
            <person name="Corum B."/>
            <person name="Cuomo C."/>
            <person name="David R."/>
            <person name="Dawoe T."/>
            <person name="Degray S."/>
            <person name="Dodge S."/>
            <person name="Dooley K."/>
            <person name="Dorje P."/>
            <person name="Dorjee K."/>
            <person name="Dorris L."/>
            <person name="Duffey N."/>
            <person name="Dupes A."/>
            <person name="Elkins T."/>
            <person name="Engels R."/>
            <person name="Erickson J."/>
            <person name="Farina A."/>
            <person name="Faro S."/>
            <person name="Ferreira P."/>
            <person name="Fischer H."/>
            <person name="Fitzgerald M."/>
            <person name="Foley K."/>
            <person name="Gage D."/>
            <person name="Galagan J."/>
            <person name="Gearin G."/>
            <person name="Gnerre S."/>
            <person name="Gnirke A."/>
            <person name="Goyette A."/>
            <person name="Graham J."/>
            <person name="Grandbois E."/>
            <person name="Gyaltsen K."/>
            <person name="Hafez N."/>
            <person name="Hagopian D."/>
            <person name="Hagos B."/>
            <person name="Hall J."/>
            <person name="Hatcher B."/>
            <person name="Heller A."/>
            <person name="Higgins H."/>
            <person name="Honan T."/>
            <person name="Horn A."/>
            <person name="Houde N."/>
            <person name="Hughes L."/>
            <person name="Hulme W."/>
            <person name="Husby E."/>
            <person name="Iliev I."/>
            <person name="Jaffe D."/>
            <person name="Jones C."/>
            <person name="Kamal M."/>
            <person name="Kamat A."/>
            <person name="Kamvysselis M."/>
            <person name="Karlsson E."/>
            <person name="Kells C."/>
            <person name="Kieu A."/>
            <person name="Kisner P."/>
            <person name="Kodira C."/>
            <person name="Kulbokas E."/>
            <person name="Labutti K."/>
            <person name="Lama D."/>
            <person name="Landers T."/>
            <person name="Leger J."/>
            <person name="Levine S."/>
            <person name="Lewis D."/>
            <person name="Lewis T."/>
            <person name="Lindblad-toh K."/>
            <person name="Liu X."/>
            <person name="Lokyitsang T."/>
            <person name="Lokyitsang Y."/>
            <person name="Lucien O."/>
            <person name="Lui A."/>
            <person name="Ma L.J."/>
            <person name="Mabbitt R."/>
            <person name="Macdonald J."/>
            <person name="Maclean C."/>
            <person name="Major J."/>
            <person name="Manning J."/>
            <person name="Marabella R."/>
            <person name="Maru K."/>
            <person name="Matthews C."/>
            <person name="Mauceli E."/>
            <person name="Mccarthy M."/>
            <person name="Mcdonough S."/>
            <person name="Mcghee T."/>
            <person name="Meldrim J."/>
            <person name="Meneus L."/>
            <person name="Mesirov J."/>
            <person name="Mihalev A."/>
            <person name="Mihova T."/>
            <person name="Mikkelsen T."/>
            <person name="Mlenga V."/>
            <person name="Moru K."/>
            <person name="Mozes J."/>
            <person name="Mulrain L."/>
            <person name="Munson G."/>
            <person name="Naylor J."/>
            <person name="Newes C."/>
            <person name="Nguyen C."/>
            <person name="Nguyen N."/>
            <person name="Nguyen T."/>
            <person name="Nicol R."/>
            <person name="Nielsen C."/>
            <person name="Nizzari M."/>
            <person name="Norbu C."/>
            <person name="Norbu N."/>
            <person name="O'donnell P."/>
            <person name="Okoawo O."/>
            <person name="O'leary S."/>
            <person name="Omotosho B."/>
            <person name="O'neill K."/>
            <person name="Osman S."/>
            <person name="Parker S."/>
            <person name="Perrin D."/>
            <person name="Phunkhang P."/>
            <person name="Piqani B."/>
            <person name="Purcell S."/>
            <person name="Rachupka T."/>
            <person name="Ramasamy U."/>
            <person name="Rameau R."/>
            <person name="Ray V."/>
            <person name="Raymond C."/>
            <person name="Retta R."/>
            <person name="Richardson S."/>
            <person name="Rise C."/>
            <person name="Rodriguez J."/>
            <person name="Rogers J."/>
            <person name="Rogov P."/>
            <person name="Rutman M."/>
            <person name="Schupbach R."/>
            <person name="Seaman C."/>
            <person name="Settipalli S."/>
            <person name="Sharpe T."/>
            <person name="Sheridan J."/>
            <person name="Sherpa N."/>
            <person name="Shi J."/>
            <person name="Smirnov S."/>
            <person name="Smith C."/>
            <person name="Sougnez C."/>
            <person name="Spencer B."/>
            <person name="Stalker J."/>
            <person name="Stange-thomann N."/>
            <person name="Stavropoulos S."/>
            <person name="Stetson K."/>
            <person name="Stone C."/>
            <person name="Stone S."/>
            <person name="Stubbs M."/>
            <person name="Talamas J."/>
            <person name="Tchuinga P."/>
            <person name="Tenzing P."/>
            <person name="Tesfaye S."/>
            <person name="Theodore J."/>
            <person name="Thoulutsang Y."/>
            <person name="Topham K."/>
            <person name="Towey S."/>
            <person name="Tsamla T."/>
            <person name="Tsomo N."/>
            <person name="Vallee D."/>
            <person name="Vassiliev H."/>
            <person name="Venkataraman V."/>
            <person name="Vinson J."/>
            <person name="Vo A."/>
            <person name="Wade C."/>
            <person name="Wang S."/>
            <person name="Wangchuk T."/>
            <person name="Wangdi T."/>
            <person name="Whittaker C."/>
            <person name="Wilkinson J."/>
            <person name="Wu Y."/>
            <person name="Wyman D."/>
            <person name="Yadav S."/>
            <person name="Yang S."/>
            <person name="Yang X."/>
            <person name="Yeager S."/>
            <person name="Yee E."/>
            <person name="Young G."/>
            <person name="Zainoun J."/>
            <person name="Zembeck L."/>
            <person name="Zimmer A."/>
            <person name="Zody M."/>
            <person name="Lander E."/>
        </authorList>
    </citation>
    <scope>NUCLEOTIDE SEQUENCE [LARGE SCALE GENOMIC DNA]</scope>
</reference>
<dbReference type="CDD" id="cd06964">
    <property type="entry name" value="NR_DBD_RAR"/>
    <property type="match status" value="1"/>
</dbReference>
<dbReference type="SUPFAM" id="SSF57716">
    <property type="entry name" value="Glucocorticoid receptor-like (DNA-binding domain)"/>
    <property type="match status" value="1"/>
</dbReference>
<comment type="similarity">
    <text evidence="1">Belongs to the nuclear hormone receptor family. NR1 subfamily.</text>
</comment>
<dbReference type="GO" id="GO:0071376">
    <property type="term" value="P:cellular response to corticotropin-releasing hormone stimulus"/>
    <property type="evidence" value="ECO:0007669"/>
    <property type="project" value="TreeGrafter"/>
</dbReference>
<dbReference type="FunFam" id="3.30.50.10:FF:000044">
    <property type="entry name" value="retinoic acid receptor beta isoform X4"/>
    <property type="match status" value="1"/>
</dbReference>
<evidence type="ECO:0000256" key="11">
    <source>
        <dbReference type="SAM" id="MobiDB-lite"/>
    </source>
</evidence>
<keyword evidence="15" id="KW-1185">Reference proteome</keyword>
<feature type="region of interest" description="Disordered" evidence="11">
    <location>
        <begin position="334"/>
        <end position="356"/>
    </location>
</feature>
<evidence type="ECO:0000256" key="6">
    <source>
        <dbReference type="ARBA" id="ARBA00023125"/>
    </source>
</evidence>
<dbReference type="GO" id="GO:0005667">
    <property type="term" value="C:transcription regulator complex"/>
    <property type="evidence" value="ECO:0007669"/>
    <property type="project" value="TreeGrafter"/>
</dbReference>
<dbReference type="GO" id="GO:0035259">
    <property type="term" value="F:nuclear glucocorticoid receptor binding"/>
    <property type="evidence" value="ECO:0007669"/>
    <property type="project" value="TreeGrafter"/>
</dbReference>
<dbReference type="HOGENOM" id="CLU_453133_0_0_1"/>
<dbReference type="InParanoid" id="H2Z1X2"/>
<dbReference type="Pfam" id="PF00104">
    <property type="entry name" value="Hormone_recep"/>
    <property type="match status" value="1"/>
</dbReference>
<dbReference type="GO" id="GO:0005634">
    <property type="term" value="C:nucleus"/>
    <property type="evidence" value="ECO:0007669"/>
    <property type="project" value="UniProtKB-SubCell"/>
</dbReference>
<accession>H2Z1X2</accession>
<dbReference type="InterPro" id="IPR035500">
    <property type="entry name" value="NHR-like_dom_sf"/>
</dbReference>
<dbReference type="PROSITE" id="PS51843">
    <property type="entry name" value="NR_LBD"/>
    <property type="match status" value="1"/>
</dbReference>
<dbReference type="InterPro" id="IPR003078">
    <property type="entry name" value="Retinoic_acid_rcpt"/>
</dbReference>
<dbReference type="PANTHER" id="PTHR24085">
    <property type="entry name" value="NUCLEAR HORMONE RECEPTOR"/>
    <property type="match status" value="1"/>
</dbReference>
<dbReference type="SUPFAM" id="SSF48508">
    <property type="entry name" value="Nuclear receptor ligand-binding domain"/>
    <property type="match status" value="1"/>
</dbReference>
<keyword evidence="5 10" id="KW-0805">Transcription regulation</keyword>
<keyword evidence="7 10" id="KW-0804">Transcription</keyword>
<evidence type="ECO:0000259" key="13">
    <source>
        <dbReference type="PROSITE" id="PS51843"/>
    </source>
</evidence>
<keyword evidence="9 10" id="KW-0539">Nucleus</keyword>
<feature type="region of interest" description="Disordered" evidence="11">
    <location>
        <begin position="1"/>
        <end position="38"/>
    </location>
</feature>
<reference evidence="14" key="2">
    <citation type="submission" date="2025-08" db="UniProtKB">
        <authorList>
            <consortium name="Ensembl"/>
        </authorList>
    </citation>
    <scope>IDENTIFICATION</scope>
</reference>
<feature type="domain" description="NR LBD" evidence="13">
    <location>
        <begin position="361"/>
        <end position="599"/>
    </location>
</feature>
<dbReference type="Gene3D" id="1.10.565.10">
    <property type="entry name" value="Retinoid X Receptor"/>
    <property type="match status" value="1"/>
</dbReference>
<proteinExistence type="inferred from homology"/>
<evidence type="ECO:0000256" key="3">
    <source>
        <dbReference type="ARBA" id="ARBA00022771"/>
    </source>
</evidence>
<dbReference type="PROSITE" id="PS51030">
    <property type="entry name" value="NUCLEAR_REC_DBD_2"/>
    <property type="match status" value="1"/>
</dbReference>
<dbReference type="PRINTS" id="PR00398">
    <property type="entry name" value="STRDHORMONER"/>
</dbReference>
<dbReference type="GO" id="GO:0008270">
    <property type="term" value="F:zinc ion binding"/>
    <property type="evidence" value="ECO:0007669"/>
    <property type="project" value="UniProtKB-KW"/>
</dbReference>
<keyword evidence="8 10" id="KW-0675">Receptor</keyword>
<evidence type="ECO:0000256" key="5">
    <source>
        <dbReference type="ARBA" id="ARBA00023015"/>
    </source>
</evidence>
<evidence type="ECO:0000256" key="4">
    <source>
        <dbReference type="ARBA" id="ARBA00022833"/>
    </source>
</evidence>
<dbReference type="InterPro" id="IPR047159">
    <property type="entry name" value="NR_DBD_RAR"/>
</dbReference>
<feature type="compositionally biased region" description="Polar residues" evidence="11">
    <location>
        <begin position="1"/>
        <end position="20"/>
    </location>
</feature>
<name>H2Z1X2_CIOSA</name>
<organism evidence="14 15">
    <name type="scientific">Ciona savignyi</name>
    <name type="common">Pacific transparent sea squirt</name>
    <dbReference type="NCBI Taxonomy" id="51511"/>
    <lineage>
        <taxon>Eukaryota</taxon>
        <taxon>Metazoa</taxon>
        <taxon>Chordata</taxon>
        <taxon>Tunicata</taxon>
        <taxon>Ascidiacea</taxon>
        <taxon>Phlebobranchia</taxon>
        <taxon>Cionidae</taxon>
        <taxon>Ciona</taxon>
    </lineage>
</organism>
<keyword evidence="3 10" id="KW-0863">Zinc-finger</keyword>
<dbReference type="GeneTree" id="ENSGT00940000159997"/>
<feature type="region of interest" description="Disordered" evidence="11">
    <location>
        <begin position="167"/>
        <end position="252"/>
    </location>
</feature>
<dbReference type="Proteomes" id="UP000007875">
    <property type="component" value="Unassembled WGS sequence"/>
</dbReference>
<dbReference type="Pfam" id="PF00105">
    <property type="entry name" value="zf-C4"/>
    <property type="match status" value="1"/>
</dbReference>
<keyword evidence="6 10" id="KW-0238">DNA-binding</keyword>
<comment type="subcellular location">
    <subcellularLocation>
        <location evidence="10">Nucleus</location>
    </subcellularLocation>
</comment>
<dbReference type="PRINTS" id="PR01292">
    <property type="entry name" value="RETNOICACIDR"/>
</dbReference>
<evidence type="ECO:0000256" key="8">
    <source>
        <dbReference type="ARBA" id="ARBA00023170"/>
    </source>
</evidence>
<dbReference type="AlphaFoldDB" id="H2Z1X2"/>
<sequence>TYQRKPSVDSQSTTTESSGSPPHALVLPPSPQPMSYYQPSTAQMFHGLRRSDSPQYKASNHAAQSSNNDYHNQLMSQALSMAMLQPGFTPSYAGKLTKLPHPIDLQGFLLSAAAQAMSAALNPCQQSKNQTCDSRWNQPKFNLHSTPVNIQIFIECNVRHYLRHLSAVSPPSCDPRATKPSDTSTGHAKRRKISDRDGPRDRNHPNDDSPTSGAITGDKCCASPDSIGLSSTGSSYSGSESDGIHPGQCPPSPPPPPRIYKPCFVCGDKSSGYHYGVASCEGCKGFFRRSVQKNMQYTCHRNKQCLINKSTRSRCQFCRLQKCFQAGMLRESVRNDRNKKRGKEKEGKSPEQNDDVTCSPEIEALVASVYKYHVDTFPLNSNLRKYKIASPVATTELETKKTDSNLWEKFAELSTKCIVKIVEFAKGVPGFQDFTIADQITLLKCACLEVLFLRICSRFSPEQDTMTFSDGLTLTRKQMRVCGFGPITEQVFTFAQSLYPLDADAAEIGLLSAICLVSADRPDLEEPDKVEMLQETLVEGLKWYARKRRPNAPQVFPKLIIKISDLRSISLKGADRVVSVKSEIPSGAMPPLMSEMLEGDETD</sequence>
<dbReference type="PRINTS" id="PR00047">
    <property type="entry name" value="STROIDFINGER"/>
</dbReference>
<dbReference type="GO" id="GO:0000978">
    <property type="term" value="F:RNA polymerase II cis-regulatory region sequence-specific DNA binding"/>
    <property type="evidence" value="ECO:0007669"/>
    <property type="project" value="TreeGrafter"/>
</dbReference>
<dbReference type="Gene3D" id="3.30.50.10">
    <property type="entry name" value="Erythroid Transcription Factor GATA-1, subunit A"/>
    <property type="match status" value="1"/>
</dbReference>
<feature type="compositionally biased region" description="Low complexity" evidence="11">
    <location>
        <begin position="223"/>
        <end position="241"/>
    </location>
</feature>
<dbReference type="InterPro" id="IPR013088">
    <property type="entry name" value="Znf_NHR/GATA"/>
</dbReference>
<keyword evidence="2 10" id="KW-0479">Metal-binding</keyword>
<evidence type="ECO:0000256" key="1">
    <source>
        <dbReference type="ARBA" id="ARBA00008092"/>
    </source>
</evidence>
<evidence type="ECO:0000256" key="2">
    <source>
        <dbReference type="ARBA" id="ARBA00022723"/>
    </source>
</evidence>
<dbReference type="STRING" id="51511.ENSCSAVP00000011584"/>
<feature type="compositionally biased region" description="Basic and acidic residues" evidence="11">
    <location>
        <begin position="194"/>
        <end position="207"/>
    </location>
</feature>
<evidence type="ECO:0000313" key="15">
    <source>
        <dbReference type="Proteomes" id="UP000007875"/>
    </source>
</evidence>
<evidence type="ECO:0000256" key="9">
    <source>
        <dbReference type="ARBA" id="ARBA00023242"/>
    </source>
</evidence>
<dbReference type="Ensembl" id="ENSCSAVT00000011718.1">
    <property type="protein sequence ID" value="ENSCSAVP00000011584.1"/>
    <property type="gene ID" value="ENSCSAVG00000006794.1"/>
</dbReference>
<evidence type="ECO:0000313" key="14">
    <source>
        <dbReference type="Ensembl" id="ENSCSAVP00000011584.1"/>
    </source>
</evidence>
<dbReference type="GO" id="GO:0004879">
    <property type="term" value="F:nuclear receptor activity"/>
    <property type="evidence" value="ECO:0007669"/>
    <property type="project" value="InterPro"/>
</dbReference>
<dbReference type="InterPro" id="IPR001723">
    <property type="entry name" value="Nuclear_hrmn_rcpt"/>
</dbReference>
<protein>
    <submittedName>
        <fullName evidence="14">Uncharacterized protein</fullName>
    </submittedName>
</protein>
<dbReference type="GO" id="GO:0048384">
    <property type="term" value="P:retinoic acid receptor signaling pathway"/>
    <property type="evidence" value="ECO:0007669"/>
    <property type="project" value="InterPro"/>
</dbReference>
<dbReference type="SMART" id="SM00399">
    <property type="entry name" value="ZnF_C4"/>
    <property type="match status" value="1"/>
</dbReference>
<dbReference type="SMART" id="SM00430">
    <property type="entry name" value="HOLI"/>
    <property type="match status" value="1"/>
</dbReference>
<reference evidence="14" key="3">
    <citation type="submission" date="2025-09" db="UniProtKB">
        <authorList>
            <consortium name="Ensembl"/>
        </authorList>
    </citation>
    <scope>IDENTIFICATION</scope>
</reference>
<dbReference type="InterPro" id="IPR001628">
    <property type="entry name" value="Znf_hrmn_rcpt"/>
</dbReference>
<feature type="domain" description="Nuclear receptor" evidence="12">
    <location>
        <begin position="260"/>
        <end position="335"/>
    </location>
</feature>
<dbReference type="PANTHER" id="PTHR24085:SF9">
    <property type="match status" value="1"/>
</dbReference>
<dbReference type="eggNOG" id="KOG3575">
    <property type="taxonomic scope" value="Eukaryota"/>
</dbReference>
<dbReference type="FunFam" id="1.10.565.10:FF:000075">
    <property type="entry name" value="Retinoic acid receptor"/>
    <property type="match status" value="1"/>
</dbReference>
<keyword evidence="4 10" id="KW-0862">Zinc</keyword>
<dbReference type="InterPro" id="IPR000536">
    <property type="entry name" value="Nucl_hrmn_rcpt_lig-bd"/>
</dbReference>